<feature type="transmembrane region" description="Helical" evidence="1">
    <location>
        <begin position="119"/>
        <end position="145"/>
    </location>
</feature>
<feature type="transmembrane region" description="Helical" evidence="1">
    <location>
        <begin position="7"/>
        <end position="23"/>
    </location>
</feature>
<evidence type="ECO:0000256" key="1">
    <source>
        <dbReference type="SAM" id="Phobius"/>
    </source>
</evidence>
<name>A0ABZ0IMM4_9BACT</name>
<organism evidence="2 3">
    <name type="scientific">Imperialibacter roseus</name>
    <dbReference type="NCBI Taxonomy" id="1324217"/>
    <lineage>
        <taxon>Bacteria</taxon>
        <taxon>Pseudomonadati</taxon>
        <taxon>Bacteroidota</taxon>
        <taxon>Cytophagia</taxon>
        <taxon>Cytophagales</taxon>
        <taxon>Flammeovirgaceae</taxon>
        <taxon>Imperialibacter</taxon>
    </lineage>
</organism>
<feature type="transmembrane region" description="Helical" evidence="1">
    <location>
        <begin position="179"/>
        <end position="199"/>
    </location>
</feature>
<feature type="transmembrane region" description="Helical" evidence="1">
    <location>
        <begin position="79"/>
        <end position="99"/>
    </location>
</feature>
<keyword evidence="1" id="KW-1133">Transmembrane helix</keyword>
<accession>A0ABZ0IMM4</accession>
<dbReference type="EMBL" id="CP136051">
    <property type="protein sequence ID" value="WOK06274.1"/>
    <property type="molecule type" value="Genomic_DNA"/>
</dbReference>
<reference evidence="2 3" key="1">
    <citation type="journal article" date="2023" name="Microbiol. Resour. Announc.">
        <title>Complete Genome Sequence of Imperialibacter roseus strain P4T.</title>
        <authorList>
            <person name="Tizabi D.R."/>
            <person name="Bachvaroff T."/>
            <person name="Hill R.T."/>
        </authorList>
    </citation>
    <scope>NUCLEOTIDE SEQUENCE [LARGE SCALE GENOMIC DNA]</scope>
    <source>
        <strain evidence="2 3">P4T</strain>
    </source>
</reference>
<dbReference type="Proteomes" id="UP001302349">
    <property type="component" value="Chromosome"/>
</dbReference>
<gene>
    <name evidence="2" type="ORF">RT717_24675</name>
</gene>
<proteinExistence type="predicted"/>
<evidence type="ECO:0000313" key="3">
    <source>
        <dbReference type="Proteomes" id="UP001302349"/>
    </source>
</evidence>
<dbReference type="RefSeq" id="WP_317489001.1">
    <property type="nucleotide sequence ID" value="NZ_CP136051.1"/>
</dbReference>
<keyword evidence="3" id="KW-1185">Reference proteome</keyword>
<protein>
    <recommendedName>
        <fullName evidence="4">Oligosaccharide repeat unit polymerase</fullName>
    </recommendedName>
</protein>
<keyword evidence="1" id="KW-0812">Transmembrane</keyword>
<evidence type="ECO:0008006" key="4">
    <source>
        <dbReference type="Google" id="ProtNLM"/>
    </source>
</evidence>
<sequence length="210" mass="24791">MNLRINLRLIFLIPLGVIFYFVLGYWKYFYAIVIYGQGWSYFIDYISFRQVYLSRLDPIASYSLLYDFIGNGSIYGEYVFSYVTNTFIQFLNVFTNYFPNYLTLGQYSKLYYADNRVGLAFSFIIESILNFWFFGPIVAALFIYYIQRKVESYSNKHGAYLEILSVISIVVLVRTELAVFLKINVLPMVLVFFVMNKYFTSRSFVNVEAK</sequence>
<evidence type="ECO:0000313" key="2">
    <source>
        <dbReference type="EMBL" id="WOK06274.1"/>
    </source>
</evidence>
<keyword evidence="1" id="KW-0472">Membrane</keyword>